<evidence type="ECO:0000256" key="1">
    <source>
        <dbReference type="SAM" id="MobiDB-lite"/>
    </source>
</evidence>
<keyword evidence="2" id="KW-0812">Transmembrane</keyword>
<protein>
    <submittedName>
        <fullName evidence="3">Uncharacterized protein</fullName>
    </submittedName>
</protein>
<keyword evidence="4" id="KW-1185">Reference proteome</keyword>
<feature type="region of interest" description="Disordered" evidence="1">
    <location>
        <begin position="127"/>
        <end position="191"/>
    </location>
</feature>
<evidence type="ECO:0000313" key="4">
    <source>
        <dbReference type="Proteomes" id="UP000217790"/>
    </source>
</evidence>
<dbReference type="AlphaFoldDB" id="A0A2H3DPM7"/>
<sequence length="321" mass="35492">MPMENDDAQILAIALGIPSAMFLSVALILAVRFRYRPLQGLETPHVTPTVATPPNNNPADDVNAIPLQQLPPRIFAPIPWRPIPIDDLARSGIWEEEEISLESVSPVILERRTTTPARECTLVITIASPSPPSSDHSPYVSRPPSPNTYTRLGARDGGFGVSRVTRPIAPSTAYDPWANRDNAPPPPASIAPSEFWDNIDLPLSAYFTADTSPRYHTPSPTGARNFTTWNQPIQVPEYTPQPVQDKEPIAGPSTLTVPTYDCYFNRSNSIYNIPIGPSLWCALNWLSHGIECINIRPFSDKIRILAHFGLPQATGWVRGWY</sequence>
<proteinExistence type="predicted"/>
<organism evidence="3 4">
    <name type="scientific">Armillaria gallica</name>
    <name type="common">Bulbous honey fungus</name>
    <name type="synonym">Armillaria bulbosa</name>
    <dbReference type="NCBI Taxonomy" id="47427"/>
    <lineage>
        <taxon>Eukaryota</taxon>
        <taxon>Fungi</taxon>
        <taxon>Dikarya</taxon>
        <taxon>Basidiomycota</taxon>
        <taxon>Agaricomycotina</taxon>
        <taxon>Agaricomycetes</taxon>
        <taxon>Agaricomycetidae</taxon>
        <taxon>Agaricales</taxon>
        <taxon>Marasmiineae</taxon>
        <taxon>Physalacriaceae</taxon>
        <taxon>Armillaria</taxon>
    </lineage>
</organism>
<evidence type="ECO:0000256" key="2">
    <source>
        <dbReference type="SAM" id="Phobius"/>
    </source>
</evidence>
<evidence type="ECO:0000313" key="3">
    <source>
        <dbReference type="EMBL" id="PBK97145.1"/>
    </source>
</evidence>
<dbReference type="Proteomes" id="UP000217790">
    <property type="component" value="Unassembled WGS sequence"/>
</dbReference>
<reference evidence="4" key="1">
    <citation type="journal article" date="2017" name="Nat. Ecol. Evol.">
        <title>Genome expansion and lineage-specific genetic innovations in the forest pathogenic fungi Armillaria.</title>
        <authorList>
            <person name="Sipos G."/>
            <person name="Prasanna A.N."/>
            <person name="Walter M.C."/>
            <person name="O'Connor E."/>
            <person name="Balint B."/>
            <person name="Krizsan K."/>
            <person name="Kiss B."/>
            <person name="Hess J."/>
            <person name="Varga T."/>
            <person name="Slot J."/>
            <person name="Riley R."/>
            <person name="Boka B."/>
            <person name="Rigling D."/>
            <person name="Barry K."/>
            <person name="Lee J."/>
            <person name="Mihaltcheva S."/>
            <person name="LaButti K."/>
            <person name="Lipzen A."/>
            <person name="Waldron R."/>
            <person name="Moloney N.M."/>
            <person name="Sperisen C."/>
            <person name="Kredics L."/>
            <person name="Vagvoelgyi C."/>
            <person name="Patrignani A."/>
            <person name="Fitzpatrick D."/>
            <person name="Nagy I."/>
            <person name="Doyle S."/>
            <person name="Anderson J.B."/>
            <person name="Grigoriev I.V."/>
            <person name="Gueldener U."/>
            <person name="Muensterkoetter M."/>
            <person name="Nagy L.G."/>
        </authorList>
    </citation>
    <scope>NUCLEOTIDE SEQUENCE [LARGE SCALE GENOMIC DNA]</scope>
    <source>
        <strain evidence="4">Ar21-2</strain>
    </source>
</reference>
<keyword evidence="2" id="KW-1133">Transmembrane helix</keyword>
<gene>
    <name evidence="3" type="ORF">ARMGADRAFT_1026735</name>
</gene>
<accession>A0A2H3DPM7</accession>
<feature type="transmembrane region" description="Helical" evidence="2">
    <location>
        <begin position="12"/>
        <end position="31"/>
    </location>
</feature>
<dbReference type="InParanoid" id="A0A2H3DPM7"/>
<name>A0A2H3DPM7_ARMGA</name>
<dbReference type="EMBL" id="KZ293649">
    <property type="protein sequence ID" value="PBK97145.1"/>
    <property type="molecule type" value="Genomic_DNA"/>
</dbReference>
<keyword evidence="2" id="KW-0472">Membrane</keyword>